<dbReference type="EMBL" id="MJIC01000010">
    <property type="protein sequence ID" value="OFI34937.1"/>
    <property type="molecule type" value="Genomic_DNA"/>
</dbReference>
<evidence type="ECO:0000256" key="1">
    <source>
        <dbReference type="ARBA" id="ARBA00022553"/>
    </source>
</evidence>
<evidence type="ECO:0000259" key="2">
    <source>
        <dbReference type="Pfam" id="PF01878"/>
    </source>
</evidence>
<accession>A0A1E8FG52</accession>
<dbReference type="SUPFAM" id="SSF88697">
    <property type="entry name" value="PUA domain-like"/>
    <property type="match status" value="1"/>
</dbReference>
<dbReference type="AlphaFoldDB" id="A0A1E8FG52"/>
<dbReference type="CDD" id="cd21133">
    <property type="entry name" value="EVE"/>
    <property type="match status" value="1"/>
</dbReference>
<keyword evidence="1" id="KW-0597">Phosphoprotein</keyword>
<name>A0A1E8FG52_9ALTE</name>
<sequence length="156" mass="17880">MQYWLFKSEPDVFGIDHLAARPNQTEPWDGVRNYQARNFLRDEVKVGDRVFFYHSSCKTVGIAGIAEVVKAGYPDATQFNPESAYFDPKATQEKPRWYSVDVKYVSKFARVLELSTIKDCPQITELSLVKKGHRLSVMPVIENEWHTLVALGGRQI</sequence>
<comment type="caution">
    <text evidence="3">The sequence shown here is derived from an EMBL/GenBank/DDBJ whole genome shotgun (WGS) entry which is preliminary data.</text>
</comment>
<dbReference type="PANTHER" id="PTHR14087:SF7">
    <property type="entry name" value="THYMOCYTE NUCLEAR PROTEIN 1"/>
    <property type="match status" value="1"/>
</dbReference>
<dbReference type="STRING" id="1856405.BFC17_15340"/>
<dbReference type="PANTHER" id="PTHR14087">
    <property type="entry name" value="THYMOCYTE NUCLEAR PROTEIN 1"/>
    <property type="match status" value="1"/>
</dbReference>
<dbReference type="RefSeq" id="WP_070175855.1">
    <property type="nucleotide sequence ID" value="NZ_BMJR01000001.1"/>
</dbReference>
<dbReference type="InterPro" id="IPR047197">
    <property type="entry name" value="THYN1-like_EVE"/>
</dbReference>
<dbReference type="InterPro" id="IPR052181">
    <property type="entry name" value="5hmC_binding"/>
</dbReference>
<dbReference type="InterPro" id="IPR015947">
    <property type="entry name" value="PUA-like_sf"/>
</dbReference>
<organism evidence="3 4">
    <name type="scientific">Alteromonas lipolytica</name>
    <dbReference type="NCBI Taxonomy" id="1856405"/>
    <lineage>
        <taxon>Bacteria</taxon>
        <taxon>Pseudomonadati</taxon>
        <taxon>Pseudomonadota</taxon>
        <taxon>Gammaproteobacteria</taxon>
        <taxon>Alteromonadales</taxon>
        <taxon>Alteromonadaceae</taxon>
        <taxon>Alteromonas/Salinimonas group</taxon>
        <taxon>Alteromonas</taxon>
    </lineage>
</organism>
<dbReference type="OrthoDB" id="9791347at2"/>
<dbReference type="InterPro" id="IPR002740">
    <property type="entry name" value="EVE_domain"/>
</dbReference>
<dbReference type="FunFam" id="3.10.590.10:FF:000003">
    <property type="entry name" value="Thymocyte nuclear protein 1"/>
    <property type="match status" value="1"/>
</dbReference>
<keyword evidence="4" id="KW-1185">Reference proteome</keyword>
<dbReference type="Proteomes" id="UP000176037">
    <property type="component" value="Unassembled WGS sequence"/>
</dbReference>
<dbReference type="Pfam" id="PF01878">
    <property type="entry name" value="EVE"/>
    <property type="match status" value="1"/>
</dbReference>
<reference evidence="3 4" key="1">
    <citation type="submission" date="2016-09" db="EMBL/GenBank/DDBJ databases">
        <title>Alteromonas lipolytica, a new species isolated from sea water.</title>
        <authorList>
            <person name="Wu Y.-H."/>
            <person name="Cheng H."/>
            <person name="Xu X.-W."/>
        </authorList>
    </citation>
    <scope>NUCLEOTIDE SEQUENCE [LARGE SCALE GENOMIC DNA]</scope>
    <source>
        <strain evidence="3 4">JW12</strain>
    </source>
</reference>
<dbReference type="Gene3D" id="3.10.590.10">
    <property type="entry name" value="ph1033 like domains"/>
    <property type="match status" value="1"/>
</dbReference>
<evidence type="ECO:0000313" key="3">
    <source>
        <dbReference type="EMBL" id="OFI34937.1"/>
    </source>
</evidence>
<protein>
    <submittedName>
        <fullName evidence="3">EVE domain-containing protein</fullName>
    </submittedName>
</protein>
<evidence type="ECO:0000313" key="4">
    <source>
        <dbReference type="Proteomes" id="UP000176037"/>
    </source>
</evidence>
<proteinExistence type="predicted"/>
<gene>
    <name evidence="3" type="ORF">BFC17_15340</name>
</gene>
<feature type="domain" description="EVE" evidence="2">
    <location>
        <begin position="2"/>
        <end position="150"/>
    </location>
</feature>